<evidence type="ECO:0000313" key="2">
    <source>
        <dbReference type="Proteomes" id="UP001296993"/>
    </source>
</evidence>
<dbReference type="EMBL" id="JAGIOF010000001">
    <property type="protein sequence ID" value="MBP2388244.1"/>
    <property type="molecule type" value="Genomic_DNA"/>
</dbReference>
<protein>
    <recommendedName>
        <fullName evidence="3">IS110 family transposase</fullName>
    </recommendedName>
</protein>
<evidence type="ECO:0000313" key="1">
    <source>
        <dbReference type="EMBL" id="MBP2388244.1"/>
    </source>
</evidence>
<sequence length="47" mass="5218">MIKDHETIDVFIGVDVGKSNHHAVALNRAGKSCWTRPCRRTKPSSTP</sequence>
<reference evidence="1 2" key="1">
    <citation type="submission" date="2021-03" db="EMBL/GenBank/DDBJ databases">
        <title>Sequencing the genomes of 1000 actinobacteria strains.</title>
        <authorList>
            <person name="Klenk H.-P."/>
        </authorList>
    </citation>
    <scope>NUCLEOTIDE SEQUENCE [LARGE SCALE GENOMIC DNA]</scope>
    <source>
        <strain evidence="1 2">DSM 15797</strain>
    </source>
</reference>
<accession>A0ABS4XIE0</accession>
<dbReference type="Proteomes" id="UP001296993">
    <property type="component" value="Unassembled WGS sequence"/>
</dbReference>
<evidence type="ECO:0008006" key="3">
    <source>
        <dbReference type="Google" id="ProtNLM"/>
    </source>
</evidence>
<name>A0ABS4XIE0_9MICC</name>
<gene>
    <name evidence="1" type="ORF">JOF47_003755</name>
</gene>
<organism evidence="1 2">
    <name type="scientific">Paeniglutamicibacter kerguelensis</name>
    <dbReference type="NCBI Taxonomy" id="254788"/>
    <lineage>
        <taxon>Bacteria</taxon>
        <taxon>Bacillati</taxon>
        <taxon>Actinomycetota</taxon>
        <taxon>Actinomycetes</taxon>
        <taxon>Micrococcales</taxon>
        <taxon>Micrococcaceae</taxon>
        <taxon>Paeniglutamicibacter</taxon>
    </lineage>
</organism>
<proteinExistence type="predicted"/>
<keyword evidence="2" id="KW-1185">Reference proteome</keyword>
<comment type="caution">
    <text evidence="1">The sequence shown here is derived from an EMBL/GenBank/DDBJ whole genome shotgun (WGS) entry which is preliminary data.</text>
</comment>